<organism evidence="1 2">
    <name type="scientific">Novipirellula rosea</name>
    <dbReference type="NCBI Taxonomy" id="1031540"/>
    <lineage>
        <taxon>Bacteria</taxon>
        <taxon>Pseudomonadati</taxon>
        <taxon>Planctomycetota</taxon>
        <taxon>Planctomycetia</taxon>
        <taxon>Pirellulales</taxon>
        <taxon>Pirellulaceae</taxon>
        <taxon>Novipirellula</taxon>
    </lineage>
</organism>
<proteinExistence type="predicted"/>
<name>A0ABP8MSE0_9BACT</name>
<evidence type="ECO:0000313" key="2">
    <source>
        <dbReference type="Proteomes" id="UP001500840"/>
    </source>
</evidence>
<accession>A0ABP8MSE0</accession>
<dbReference type="Proteomes" id="UP001500840">
    <property type="component" value="Unassembled WGS sequence"/>
</dbReference>
<sequence length="540" mass="60740">MTEKEDDVTTVVVLEHSRWLLADALDVDTAMTLIALVSEDPADWTEAMDVWPRYRTPAVAEFASSVPMDETDRESVATKLRSSEAWVAIDFRSKRLLTGGNFQEVGRDATFAMVVDESGKQQFPMSVHLPPWWELHELVTADELDQPRQSPIDKPVVDRNILFGDVMLMELATRVLETIKSDAWRTSGASDNEQARYPFTVAVHRDWLMTPREDLGGRMPRELLHGATQWSDRVTWGQRIRFEDGGPMVAAPRDWDGFATAPMGSQEMCLYFDLCRELINAAWFHGTKPNESPITVNAFSKLLCDVKDNWLESPFEGGSPPSFMIECDRRRVPRGVGVAIEGIDGAESESHLVDCDCPICQMMADGIFGVGFTRIDGHHLELDDEFAFSMLATRTAWEEQQKEDAEIQAEMDRRWAKHEANSDAVDPFASAWTGIGDDRPILGDNGGVLKMAFMVAEVVSELETSDACRDDITSLNECFAHYRRSGADDRRESASELKANLKTLADRYPQLTSRSVDLQSRIDESLRNPAIDENDLDFPF</sequence>
<comment type="caution">
    <text evidence="1">The sequence shown here is derived from an EMBL/GenBank/DDBJ whole genome shotgun (WGS) entry which is preliminary data.</text>
</comment>
<dbReference type="RefSeq" id="WP_345322663.1">
    <property type="nucleotide sequence ID" value="NZ_BAABGA010000035.1"/>
</dbReference>
<dbReference type="EMBL" id="BAABGA010000035">
    <property type="protein sequence ID" value="GAA4454208.1"/>
    <property type="molecule type" value="Genomic_DNA"/>
</dbReference>
<protein>
    <submittedName>
        <fullName evidence="1">Uncharacterized protein</fullName>
    </submittedName>
</protein>
<gene>
    <name evidence="1" type="ORF">GCM10023156_26270</name>
</gene>
<reference evidence="2" key="1">
    <citation type="journal article" date="2019" name="Int. J. Syst. Evol. Microbiol.">
        <title>The Global Catalogue of Microorganisms (GCM) 10K type strain sequencing project: providing services to taxonomists for standard genome sequencing and annotation.</title>
        <authorList>
            <consortium name="The Broad Institute Genomics Platform"/>
            <consortium name="The Broad Institute Genome Sequencing Center for Infectious Disease"/>
            <person name="Wu L."/>
            <person name="Ma J."/>
        </authorList>
    </citation>
    <scope>NUCLEOTIDE SEQUENCE [LARGE SCALE GENOMIC DNA]</scope>
    <source>
        <strain evidence="2">JCM 17759</strain>
    </source>
</reference>
<keyword evidence="2" id="KW-1185">Reference proteome</keyword>
<evidence type="ECO:0000313" key="1">
    <source>
        <dbReference type="EMBL" id="GAA4454208.1"/>
    </source>
</evidence>